<comment type="caution">
    <text evidence="1">The sequence shown here is derived from an EMBL/GenBank/DDBJ whole genome shotgun (WGS) entry which is preliminary data.</text>
</comment>
<accession>A0A1F5G1W2</accession>
<evidence type="ECO:0000313" key="2">
    <source>
        <dbReference type="Proteomes" id="UP000176628"/>
    </source>
</evidence>
<gene>
    <name evidence="1" type="ORF">A2Z23_00720</name>
</gene>
<evidence type="ECO:0000313" key="1">
    <source>
        <dbReference type="EMBL" id="OGD85794.1"/>
    </source>
</evidence>
<dbReference type="AlphaFoldDB" id="A0A1F5G1W2"/>
<name>A0A1F5G1W2_9BACT</name>
<dbReference type="GO" id="GO:0045892">
    <property type="term" value="P:negative regulation of DNA-templated transcription"/>
    <property type="evidence" value="ECO:0007669"/>
    <property type="project" value="UniProtKB-ARBA"/>
</dbReference>
<proteinExistence type="predicted"/>
<dbReference type="Proteomes" id="UP000176628">
    <property type="component" value="Unassembled WGS sequence"/>
</dbReference>
<organism evidence="1 2">
    <name type="scientific">Candidatus Curtissbacteria bacterium RBG_16_39_7</name>
    <dbReference type="NCBI Taxonomy" id="1797707"/>
    <lineage>
        <taxon>Bacteria</taxon>
        <taxon>Candidatus Curtissiibacteriota</taxon>
    </lineage>
</organism>
<sequence>MEKVVQDQALKRLRIIKGHLGKVEEMVEKGDYCIDVLQQSSAVQSALTKVDEILLEGHLRNCLTSAIKSKGGAKEITEVMEAFKRR</sequence>
<dbReference type="InterPro" id="IPR003735">
    <property type="entry name" value="Metal_Tscrpt_repr"/>
</dbReference>
<evidence type="ECO:0008006" key="3">
    <source>
        <dbReference type="Google" id="ProtNLM"/>
    </source>
</evidence>
<dbReference type="GO" id="GO:0003677">
    <property type="term" value="F:DNA binding"/>
    <property type="evidence" value="ECO:0007669"/>
    <property type="project" value="InterPro"/>
</dbReference>
<dbReference type="InterPro" id="IPR038390">
    <property type="entry name" value="Metal_Tscrpt_repr_sf"/>
</dbReference>
<dbReference type="PANTHER" id="PTHR33677">
    <property type="entry name" value="TRANSCRIPTIONAL REPRESSOR FRMR-RELATED"/>
    <property type="match status" value="1"/>
</dbReference>
<protein>
    <recommendedName>
        <fullName evidence="3">Transcriptional regulator</fullName>
    </recommendedName>
</protein>
<dbReference type="Pfam" id="PF02583">
    <property type="entry name" value="Trns_repr_metal"/>
    <property type="match status" value="1"/>
</dbReference>
<dbReference type="Gene3D" id="1.20.58.1000">
    <property type="entry name" value="Metal-sensitive repressor, helix protomer"/>
    <property type="match status" value="1"/>
</dbReference>
<dbReference type="EMBL" id="MFAV01000044">
    <property type="protein sequence ID" value="OGD85794.1"/>
    <property type="molecule type" value="Genomic_DNA"/>
</dbReference>
<dbReference type="GO" id="GO:0046872">
    <property type="term" value="F:metal ion binding"/>
    <property type="evidence" value="ECO:0007669"/>
    <property type="project" value="InterPro"/>
</dbReference>
<reference evidence="1 2" key="1">
    <citation type="journal article" date="2016" name="Nat. Commun.">
        <title>Thousands of microbial genomes shed light on interconnected biogeochemical processes in an aquifer system.</title>
        <authorList>
            <person name="Anantharaman K."/>
            <person name="Brown C.T."/>
            <person name="Hug L.A."/>
            <person name="Sharon I."/>
            <person name="Castelle C.J."/>
            <person name="Probst A.J."/>
            <person name="Thomas B.C."/>
            <person name="Singh A."/>
            <person name="Wilkins M.J."/>
            <person name="Karaoz U."/>
            <person name="Brodie E.L."/>
            <person name="Williams K.H."/>
            <person name="Hubbard S.S."/>
            <person name="Banfield J.F."/>
        </authorList>
    </citation>
    <scope>NUCLEOTIDE SEQUENCE [LARGE SCALE GENOMIC DNA]</scope>
</reference>